<dbReference type="Proteomes" id="UP001338125">
    <property type="component" value="Unassembled WGS sequence"/>
</dbReference>
<dbReference type="Gene3D" id="3.20.20.100">
    <property type="entry name" value="NADP-dependent oxidoreductase domain"/>
    <property type="match status" value="1"/>
</dbReference>
<reference evidence="4 5" key="1">
    <citation type="submission" date="2024-01" db="EMBL/GenBank/DDBJ databases">
        <title>Complete genome of Cladobotryum mycophilum ATHUM6906.</title>
        <authorList>
            <person name="Christinaki A.C."/>
            <person name="Myridakis A.I."/>
            <person name="Kouvelis V.N."/>
        </authorList>
    </citation>
    <scope>NUCLEOTIDE SEQUENCE [LARGE SCALE GENOMIC DNA]</scope>
    <source>
        <strain evidence="4 5">ATHUM6906</strain>
    </source>
</reference>
<evidence type="ECO:0000313" key="5">
    <source>
        <dbReference type="Proteomes" id="UP001338125"/>
    </source>
</evidence>
<dbReference type="InterPro" id="IPR023210">
    <property type="entry name" value="NADP_OxRdtase_dom"/>
</dbReference>
<dbReference type="InterPro" id="IPR036812">
    <property type="entry name" value="NAD(P)_OxRdtase_dom_sf"/>
</dbReference>
<keyword evidence="1" id="KW-0560">Oxidoreductase</keyword>
<comment type="caution">
    <text evidence="4">The sequence shown here is derived from an EMBL/GenBank/DDBJ whole genome shotgun (WGS) entry which is preliminary data.</text>
</comment>
<dbReference type="InterPro" id="IPR050523">
    <property type="entry name" value="AKR_Detox_Biosynth"/>
</dbReference>
<proteinExistence type="inferred from homology"/>
<comment type="similarity">
    <text evidence="2">Belongs to the aldo/keto reductase family. Aldo/keto reductase 2 subfamily.</text>
</comment>
<dbReference type="PANTHER" id="PTHR43364">
    <property type="entry name" value="NADH-SPECIFIC METHYLGLYOXAL REDUCTASE-RELATED"/>
    <property type="match status" value="1"/>
</dbReference>
<keyword evidence="5" id="KW-1185">Reference proteome</keyword>
<dbReference type="EMBL" id="JAVFKD010000012">
    <property type="protein sequence ID" value="KAK5993304.1"/>
    <property type="molecule type" value="Genomic_DNA"/>
</dbReference>
<evidence type="ECO:0000256" key="2">
    <source>
        <dbReference type="ARBA" id="ARBA00038157"/>
    </source>
</evidence>
<sequence>MSFGTAWDPHFGGLTRDESLKVLDAYFDAGGNFIDLANSYTDEQSEAIVGEWLQERGVRDRVVLATKFGMDYKFHEHGKNEVVNYGGNSKVSMHLSVRDSLKKLKTDWIDIFYLHMWDYTVGIEEMMDSLHLLVQQGKVLYLGISNAPAWFVSAANTYAKSHGKTPFSVYQGLYNVAQRDLESDIIPMSRAFGLGITAFNVLSAGKLKSKATIETREKSGEEVFRLLQSQTPAEANASAALEKVASELGAKVETVAIAWVMAKFPYVFPTLGMKRPEHVADAMEALRIRLSPEHIQALEEASPASKLFPMSILEDPANTGKLAPVLMAPATVDLVRAQRPIGYE</sequence>
<protein>
    <submittedName>
        <fullName evidence="4">Aldo-keto reductase ausK</fullName>
    </submittedName>
</protein>
<accession>A0ABR0SMK2</accession>
<feature type="domain" description="NADP-dependent oxidoreductase" evidence="3">
    <location>
        <begin position="1"/>
        <end position="301"/>
    </location>
</feature>
<dbReference type="SUPFAM" id="SSF51430">
    <property type="entry name" value="NAD(P)-linked oxidoreductase"/>
    <property type="match status" value="1"/>
</dbReference>
<gene>
    <name evidence="4" type="ORF">PT974_06733</name>
</gene>
<name>A0ABR0SMK2_9HYPO</name>
<evidence type="ECO:0000259" key="3">
    <source>
        <dbReference type="Pfam" id="PF00248"/>
    </source>
</evidence>
<dbReference type="Pfam" id="PF00248">
    <property type="entry name" value="Aldo_ket_red"/>
    <property type="match status" value="1"/>
</dbReference>
<evidence type="ECO:0000256" key="1">
    <source>
        <dbReference type="ARBA" id="ARBA00023002"/>
    </source>
</evidence>
<evidence type="ECO:0000313" key="4">
    <source>
        <dbReference type="EMBL" id="KAK5993304.1"/>
    </source>
</evidence>
<dbReference type="PANTHER" id="PTHR43364:SF2">
    <property type="entry name" value="ARYL-ALCOHOL DEHYDROGENASE AAD10-RELATED"/>
    <property type="match status" value="1"/>
</dbReference>
<organism evidence="4 5">
    <name type="scientific">Cladobotryum mycophilum</name>
    <dbReference type="NCBI Taxonomy" id="491253"/>
    <lineage>
        <taxon>Eukaryota</taxon>
        <taxon>Fungi</taxon>
        <taxon>Dikarya</taxon>
        <taxon>Ascomycota</taxon>
        <taxon>Pezizomycotina</taxon>
        <taxon>Sordariomycetes</taxon>
        <taxon>Hypocreomycetidae</taxon>
        <taxon>Hypocreales</taxon>
        <taxon>Hypocreaceae</taxon>
        <taxon>Cladobotryum</taxon>
    </lineage>
</organism>